<organism evidence="2 3">
    <name type="scientific">Parnassius apollo</name>
    <name type="common">Apollo butterfly</name>
    <name type="synonym">Papilio apollo</name>
    <dbReference type="NCBI Taxonomy" id="110799"/>
    <lineage>
        <taxon>Eukaryota</taxon>
        <taxon>Metazoa</taxon>
        <taxon>Ecdysozoa</taxon>
        <taxon>Arthropoda</taxon>
        <taxon>Hexapoda</taxon>
        <taxon>Insecta</taxon>
        <taxon>Pterygota</taxon>
        <taxon>Neoptera</taxon>
        <taxon>Endopterygota</taxon>
        <taxon>Lepidoptera</taxon>
        <taxon>Glossata</taxon>
        <taxon>Ditrysia</taxon>
        <taxon>Papilionoidea</taxon>
        <taxon>Papilionidae</taxon>
        <taxon>Parnassiinae</taxon>
        <taxon>Parnassini</taxon>
        <taxon>Parnassius</taxon>
        <taxon>Parnassius</taxon>
    </lineage>
</organism>
<dbReference type="AlphaFoldDB" id="A0A8S3XV70"/>
<accession>A0A8S3XV70</accession>
<feature type="region of interest" description="Disordered" evidence="1">
    <location>
        <begin position="1"/>
        <end position="55"/>
    </location>
</feature>
<gene>
    <name evidence="2" type="ORF">PAPOLLO_LOCUS20237</name>
</gene>
<keyword evidence="3" id="KW-1185">Reference proteome</keyword>
<evidence type="ECO:0000313" key="2">
    <source>
        <dbReference type="EMBL" id="CAG5033982.1"/>
    </source>
</evidence>
<protein>
    <submittedName>
        <fullName evidence="2">(apollo) hypothetical protein</fullName>
    </submittedName>
</protein>
<dbReference type="Proteomes" id="UP000691718">
    <property type="component" value="Unassembled WGS sequence"/>
</dbReference>
<evidence type="ECO:0000313" key="3">
    <source>
        <dbReference type="Proteomes" id="UP000691718"/>
    </source>
</evidence>
<reference evidence="2" key="1">
    <citation type="submission" date="2021-04" db="EMBL/GenBank/DDBJ databases">
        <authorList>
            <person name="Tunstrom K."/>
        </authorList>
    </citation>
    <scope>NUCLEOTIDE SEQUENCE</scope>
</reference>
<dbReference type="EMBL" id="CAJQZP010001262">
    <property type="protein sequence ID" value="CAG5033982.1"/>
    <property type="molecule type" value="Genomic_DNA"/>
</dbReference>
<evidence type="ECO:0000256" key="1">
    <source>
        <dbReference type="SAM" id="MobiDB-lite"/>
    </source>
</evidence>
<sequence>MLRSRRGRQQRERVGEAERDGRVGGGAGRAALRAGRRAPRGAALAPRPPRASSPTLWTPRAQVLYALYCWLNVTGAWAAAPGALRCVPAGARRVALRWRPPAARVVAYTVDATRAGTLCTILLAERDGRVGGGAGRAALRAGRRAPRGAALAPARRARRRLHCGRHARRYSMHYTVG</sequence>
<proteinExistence type="predicted"/>
<feature type="compositionally biased region" description="Basic and acidic residues" evidence="1">
    <location>
        <begin position="9"/>
        <end position="22"/>
    </location>
</feature>
<name>A0A8S3XV70_PARAO</name>
<comment type="caution">
    <text evidence="2">The sequence shown here is derived from an EMBL/GenBank/DDBJ whole genome shotgun (WGS) entry which is preliminary data.</text>
</comment>